<keyword evidence="1" id="KW-0812">Transmembrane</keyword>
<gene>
    <name evidence="3" type="ORF">MNB_SM-6-688</name>
</gene>
<feature type="transmembrane region" description="Helical" evidence="1">
    <location>
        <begin position="12"/>
        <end position="28"/>
    </location>
</feature>
<feature type="domain" description="PpiC" evidence="2">
    <location>
        <begin position="110"/>
        <end position="224"/>
    </location>
</feature>
<proteinExistence type="predicted"/>
<sequence>MQIFHKIAREPLVHFLIVGALLYAYFDLTHKNPALRQKEEITLLKYDLKQLSRQTGIKDKKVLFDYLKYQKSLLSDAYSLGLYKDDKTIQNILLHKMEFILNANAKIKEPTEEELKAYYTKHPKDFSQLEHFDLTIKEFDGNIDPKLIEKVRLFGNLNKADNLQKLKGVTLDDISKKFGKYLRLKIAAMPENYWSHPILLHKKIYLFYLSNKQTGSIKPFAEVEGKVYKQYLFTHNTIALRKAYKQLLSNYIIKVQ</sequence>
<evidence type="ECO:0000256" key="1">
    <source>
        <dbReference type="SAM" id="Phobius"/>
    </source>
</evidence>
<dbReference type="EMBL" id="FPHK01000031">
    <property type="protein sequence ID" value="SFV58298.1"/>
    <property type="molecule type" value="Genomic_DNA"/>
</dbReference>
<evidence type="ECO:0000313" key="3">
    <source>
        <dbReference type="EMBL" id="SFV58298.1"/>
    </source>
</evidence>
<organism evidence="3">
    <name type="scientific">hydrothermal vent metagenome</name>
    <dbReference type="NCBI Taxonomy" id="652676"/>
    <lineage>
        <taxon>unclassified sequences</taxon>
        <taxon>metagenomes</taxon>
        <taxon>ecological metagenomes</taxon>
    </lineage>
</organism>
<dbReference type="AlphaFoldDB" id="A0A1W1BXG5"/>
<evidence type="ECO:0000259" key="2">
    <source>
        <dbReference type="Pfam" id="PF13145"/>
    </source>
</evidence>
<dbReference type="Pfam" id="PF13145">
    <property type="entry name" value="Rotamase_2"/>
    <property type="match status" value="1"/>
</dbReference>
<dbReference type="GO" id="GO:0003755">
    <property type="term" value="F:peptidyl-prolyl cis-trans isomerase activity"/>
    <property type="evidence" value="ECO:0007669"/>
    <property type="project" value="InterPro"/>
</dbReference>
<keyword evidence="1" id="KW-1133">Transmembrane helix</keyword>
<accession>A0A1W1BXG5</accession>
<keyword evidence="1" id="KW-0472">Membrane</keyword>
<name>A0A1W1BXG5_9ZZZZ</name>
<reference evidence="3" key="1">
    <citation type="submission" date="2016-10" db="EMBL/GenBank/DDBJ databases">
        <authorList>
            <person name="de Groot N.N."/>
        </authorList>
    </citation>
    <scope>NUCLEOTIDE SEQUENCE</scope>
</reference>
<protein>
    <recommendedName>
        <fullName evidence="2">PpiC domain-containing protein</fullName>
    </recommendedName>
</protein>
<dbReference type="InterPro" id="IPR000297">
    <property type="entry name" value="PPIase_PpiC"/>
</dbReference>